<evidence type="ECO:0000313" key="3">
    <source>
        <dbReference type="EMBL" id="BCZ20069.1"/>
    </source>
</evidence>
<evidence type="ECO:0000256" key="1">
    <source>
        <dbReference type="SAM" id="Coils"/>
    </source>
</evidence>
<reference evidence="3 4" key="1">
    <citation type="submission" date="2021-07" db="EMBL/GenBank/DDBJ databases">
        <title>Novel Helicobacter sp. Isolated from a cat.</title>
        <authorList>
            <person name="Rimbara E."/>
            <person name="Suzuki M."/>
        </authorList>
    </citation>
    <scope>NUCLEOTIDE SEQUENCE [LARGE SCALE GENOMIC DNA]</scope>
    <source>
        <strain evidence="4">NHP19-012</strain>
        <plasmid evidence="3 4">pNHP190012_5</plasmid>
    </source>
</reference>
<organism evidence="3 4">
    <name type="scientific">Helicobacter gastrofelis</name>
    <dbReference type="NCBI Taxonomy" id="2849642"/>
    <lineage>
        <taxon>Bacteria</taxon>
        <taxon>Pseudomonadati</taxon>
        <taxon>Campylobacterota</taxon>
        <taxon>Epsilonproteobacteria</taxon>
        <taxon>Campylobacterales</taxon>
        <taxon>Helicobacteraceae</taxon>
        <taxon>Helicobacter</taxon>
    </lineage>
</organism>
<feature type="coiled-coil region" evidence="1">
    <location>
        <begin position="457"/>
        <end position="552"/>
    </location>
</feature>
<dbReference type="Proteomes" id="UP000826146">
    <property type="component" value="Plasmid pNHP190012_5"/>
</dbReference>
<proteinExistence type="predicted"/>
<feature type="coiled-coil region" evidence="1">
    <location>
        <begin position="372"/>
        <end position="402"/>
    </location>
</feature>
<accession>A0ABM7SJG9</accession>
<keyword evidence="3" id="KW-0614">Plasmid</keyword>
<name>A0ABM7SJG9_9HELI</name>
<evidence type="ECO:0008006" key="5">
    <source>
        <dbReference type="Google" id="ProtNLM"/>
    </source>
</evidence>
<gene>
    <name evidence="3" type="ORF">NHP190012_17110</name>
</gene>
<keyword evidence="1" id="KW-0175">Coiled coil</keyword>
<geneLocation type="plasmid" evidence="3 4">
    <name>pNHP190012_5</name>
</geneLocation>
<evidence type="ECO:0000256" key="2">
    <source>
        <dbReference type="SAM" id="MobiDB-lite"/>
    </source>
</evidence>
<feature type="region of interest" description="Disordered" evidence="2">
    <location>
        <begin position="624"/>
        <end position="648"/>
    </location>
</feature>
<keyword evidence="4" id="KW-1185">Reference proteome</keyword>
<sequence length="748" mass="84256">MQDLEKLVKHFKTKYGFQCYQIAIHRDEGHRDEYGDTIINHHAHLEFVTLDETTGKNRFRGSLQRPRALGLMQTEVAQILGMERGAYKNDTIDENGNFIKGTGRKRIEPRAYAQAVEKNKRLDAVREEIKGYEALSMSVDRVLQEATGETKDLWVILDSKFKGKRLEEIIGDALAQKKTDENTALKQDYQTLETAIVDLASVVEQMEGEGEKKSFTSPSQKGTPRKLTAKELASICGKARKYMIGVNAGLGDLKLYTQKIYMAVNALKKEHRLTFDELKSKLAKIDKQAKADYKALKEQYEGYLSPDDVEAKRLDDFKSLCLLADTDSKDIPTKADEARENLRADIKQRNADLTALCEKASGETWHRPRYAKEHLEKGIDNLKKQASKAETAENAKTSLETAINATYSALIDPKEQDDDLTVQDKLKAIADKGQEQETTISGLNEDMEALQTTNATQAEQLKKIETLETALQELKGKCDTLADDLTKKGDVVTQAIESVQSLQTTNAEQAEQIKTLKEAEPKTIIKQDDTALNNLKREKDKLQDRFLGLKEKYGLKAKRIKGLRADLSKATHEVVFLTLASNGQKSQIKAFEAMQDQTYNALKRSRDRYKAMRATNKGLVTELAEAQKPKELNNAPQTQDVPKQEDTAPNPLQAEYDALKGQYGVLKQEKADIALKLENLEKSLPLFKDIDKDLAYLLQEVTKIAEINPQEASEAFDDILRYVDERKRSAEEISLQASQQKDSGGYHI</sequence>
<protein>
    <recommendedName>
        <fullName evidence="5">Mobilization protein</fullName>
    </recommendedName>
</protein>
<dbReference type="EMBL" id="AP024824">
    <property type="protein sequence ID" value="BCZ20069.1"/>
    <property type="molecule type" value="Genomic_DNA"/>
</dbReference>
<evidence type="ECO:0000313" key="4">
    <source>
        <dbReference type="Proteomes" id="UP000826146"/>
    </source>
</evidence>